<dbReference type="EMBL" id="JAFBMS010000020">
    <property type="protein sequence ID" value="KAG9344207.1"/>
    <property type="molecule type" value="Genomic_DNA"/>
</dbReference>
<feature type="region of interest" description="Disordered" evidence="1">
    <location>
        <begin position="413"/>
        <end position="445"/>
    </location>
</feature>
<protein>
    <submittedName>
        <fullName evidence="2">Uncharacterized protein</fullName>
    </submittedName>
</protein>
<feature type="region of interest" description="Disordered" evidence="1">
    <location>
        <begin position="204"/>
        <end position="229"/>
    </location>
</feature>
<accession>A0A8T2P6C0</accession>
<dbReference type="InterPro" id="IPR029331">
    <property type="entry name" value="MLIP"/>
</dbReference>
<feature type="region of interest" description="Disordered" evidence="1">
    <location>
        <begin position="514"/>
        <end position="538"/>
    </location>
</feature>
<gene>
    <name evidence="2" type="ORF">JZ751_010876</name>
</gene>
<feature type="region of interest" description="Disordered" evidence="1">
    <location>
        <begin position="645"/>
        <end position="680"/>
    </location>
</feature>
<sequence length="703" mass="75102">MSENGVFKAEFVYIGSDIDEKEPGDRGSGLAREEVVPRLETHSQLKLPADHMIQGPPTPPPVTVPSENTVHILVNQSIAFKPTGLETVNKKVQSIDHHEHENLPDDKVWSKVFLNQVTNKRIIPLTDHKTQLLATPASSKESVLSEDWSGPRIISSEGSQASLSRTVSPCSSVKSGVFSPSVIRVKRHTLVPGSSLAWNSHPCLSPASNSPTPSPCPLSPSLEKARHRPPPTQLTLLTAILRKGRLPILSPVQQRAYSPCWPISEVSLSSCTACNAASKLAPVCPSVAWGQSHSALELHQRTSWHTHMLGPMSQSLSCLTPPPSPDLTAESTAFEPHDQSLNSTDSALERVTSPALKDHPASLRSPSNVKIASSPALQNASNPLNTEETLPCASNPVLSSSFSRLRSLSPKGSSPCPCATGESSSLSPVPKLTSSPVPRSDKKYTLPVPSMVSKLTFSPELRCDDTHTSPAPSPVPELTCSPVHRCDKKYTSPSQSVVSKFSCSPELRCDEAHASPIPSPKPRSTGSPEMMCDKAHTSPIPSPVPELTCSPVPRCEKKYTSSVSSSMTKTTCSSKSRCSEARSLPSLHNCVKVSPPPCLRPPTSQFSPAPRALSLSPSPYASPQSLCALSPLFDSRSSTLERLTLTPSPAPSSRDLLTPSPSLSTSSTPSPIPTSITDKAGRRRKVPCMLAPALTACPVQMKC</sequence>
<keyword evidence="3" id="KW-1185">Reference proteome</keyword>
<feature type="compositionally biased region" description="Polar residues" evidence="1">
    <location>
        <begin position="421"/>
        <end position="437"/>
    </location>
</feature>
<evidence type="ECO:0000313" key="2">
    <source>
        <dbReference type="EMBL" id="KAG9344207.1"/>
    </source>
</evidence>
<feature type="region of interest" description="Disordered" evidence="1">
    <location>
        <begin position="315"/>
        <end position="342"/>
    </location>
</feature>
<evidence type="ECO:0000256" key="1">
    <source>
        <dbReference type="SAM" id="MobiDB-lite"/>
    </source>
</evidence>
<reference evidence="2" key="1">
    <citation type="thesis" date="2021" institute="BYU ScholarsArchive" country="Provo, UT, USA">
        <title>Applications of and Algorithms for Genome Assembly and Genomic Analyses with an Emphasis on Marine Teleosts.</title>
        <authorList>
            <person name="Pickett B.D."/>
        </authorList>
    </citation>
    <scope>NUCLEOTIDE SEQUENCE</scope>
    <source>
        <strain evidence="2">HI-2016</strain>
    </source>
</reference>
<dbReference type="PANTHER" id="PTHR31514">
    <property type="entry name" value="MUSCULAR LMNA-INTERACTING PROTEIN MLIP"/>
    <property type="match status" value="1"/>
</dbReference>
<organism evidence="2 3">
    <name type="scientific">Albula glossodonta</name>
    <name type="common">roundjaw bonefish</name>
    <dbReference type="NCBI Taxonomy" id="121402"/>
    <lineage>
        <taxon>Eukaryota</taxon>
        <taxon>Metazoa</taxon>
        <taxon>Chordata</taxon>
        <taxon>Craniata</taxon>
        <taxon>Vertebrata</taxon>
        <taxon>Euteleostomi</taxon>
        <taxon>Actinopterygii</taxon>
        <taxon>Neopterygii</taxon>
        <taxon>Teleostei</taxon>
        <taxon>Albuliformes</taxon>
        <taxon>Albulidae</taxon>
        <taxon>Albula</taxon>
    </lineage>
</organism>
<comment type="caution">
    <text evidence="2">The sequence shown here is derived from an EMBL/GenBank/DDBJ whole genome shotgun (WGS) entry which is preliminary data.</text>
</comment>
<dbReference type="Proteomes" id="UP000824540">
    <property type="component" value="Unassembled WGS sequence"/>
</dbReference>
<dbReference type="PANTHER" id="PTHR31514:SF1">
    <property type="entry name" value="MUSCULAR LMNA-INTERACTING PROTEIN"/>
    <property type="match status" value="1"/>
</dbReference>
<proteinExistence type="predicted"/>
<name>A0A8T2P6C0_9TELE</name>
<feature type="compositionally biased region" description="Low complexity" evidence="1">
    <location>
        <begin position="656"/>
        <end position="677"/>
    </location>
</feature>
<dbReference type="OrthoDB" id="9907594at2759"/>
<dbReference type="AlphaFoldDB" id="A0A8T2P6C0"/>
<evidence type="ECO:0000313" key="3">
    <source>
        <dbReference type="Proteomes" id="UP000824540"/>
    </source>
</evidence>